<dbReference type="PANTHER" id="PTHR13812:SF19">
    <property type="entry name" value="KETIMINE REDUCTASE MU-CRYSTALLIN"/>
    <property type="match status" value="1"/>
</dbReference>
<accession>A0A6G9YEH5</accession>
<dbReference type="InterPro" id="IPR003462">
    <property type="entry name" value="ODC_Mu_crystall"/>
</dbReference>
<sequence length="333" mass="35766">MNSRHDDWMAVCMHILTRSDLADLDLSPKDVIDAVENGYLALANGRSRCPTKLMMPLPDEARDSVSYSMLGYDGDLEFLGFKTSYRQGSRTNEKYYTTISLYDDATGLPYALMDCQRVGASRTPATTALIARSCARPDARSALMIGTGVQGVHTLPYLLTTLPQLERLRLFGTHPDGIALSQRIFREHFPERELELVTDVPAAVAASDIVVAASGRAAHPPVQTSWLPPGGLLVSVASKGVAGGALRDADYTVTTSIGQLGVTGTRLAGPDGSVRIDAVLPDILAGRAAGRRSRDDRVFAFSSGMIITDIPVAHALATRAIAAGRGQRVELWQ</sequence>
<dbReference type="Gene3D" id="3.40.50.720">
    <property type="entry name" value="NAD(P)-binding Rossmann-like Domain"/>
    <property type="match status" value="1"/>
</dbReference>
<dbReference type="PIRSF" id="PIRSF001439">
    <property type="entry name" value="CryM"/>
    <property type="match status" value="1"/>
</dbReference>
<name>A0A6G9YEH5_9NOCA</name>
<dbReference type="PANTHER" id="PTHR13812">
    <property type="entry name" value="KETIMINE REDUCTASE MU-CRYSTALLIN"/>
    <property type="match status" value="1"/>
</dbReference>
<gene>
    <name evidence="1" type="ORF">F5544_18015</name>
</gene>
<dbReference type="KEGG" id="nah:F5544_18015"/>
<dbReference type="EMBL" id="CP046172">
    <property type="protein sequence ID" value="QIS11477.1"/>
    <property type="molecule type" value="Genomic_DNA"/>
</dbReference>
<dbReference type="Proteomes" id="UP000503540">
    <property type="component" value="Chromosome"/>
</dbReference>
<dbReference type="Pfam" id="PF02423">
    <property type="entry name" value="OCD_Mu_crystall"/>
    <property type="match status" value="1"/>
</dbReference>
<dbReference type="InterPro" id="IPR036291">
    <property type="entry name" value="NAD(P)-bd_dom_sf"/>
</dbReference>
<dbReference type="AlphaFoldDB" id="A0A6G9YEH5"/>
<dbReference type="GO" id="GO:0005737">
    <property type="term" value="C:cytoplasm"/>
    <property type="evidence" value="ECO:0007669"/>
    <property type="project" value="TreeGrafter"/>
</dbReference>
<protein>
    <submittedName>
        <fullName evidence="1">Ornithine cyclodeaminase</fullName>
    </submittedName>
</protein>
<evidence type="ECO:0000313" key="2">
    <source>
        <dbReference type="Proteomes" id="UP000503540"/>
    </source>
</evidence>
<reference evidence="1 2" key="1">
    <citation type="journal article" date="2019" name="ACS Chem. Biol.">
        <title>Identification and Mobilization of a Cryptic Antibiotic Biosynthesis Gene Locus from a Human-Pathogenic Nocardia Isolate.</title>
        <authorList>
            <person name="Herisse M."/>
            <person name="Ishida K."/>
            <person name="Porter J.L."/>
            <person name="Howden B."/>
            <person name="Hertweck C."/>
            <person name="Stinear T.P."/>
            <person name="Pidot S.J."/>
        </authorList>
    </citation>
    <scope>NUCLEOTIDE SEQUENCE [LARGE SCALE GENOMIC DNA]</scope>
    <source>
        <strain evidence="1 2">AUSMDU00012717</strain>
    </source>
</reference>
<evidence type="ECO:0000313" key="1">
    <source>
        <dbReference type="EMBL" id="QIS11477.1"/>
    </source>
</evidence>
<dbReference type="SUPFAM" id="SSF51735">
    <property type="entry name" value="NAD(P)-binding Rossmann-fold domains"/>
    <property type="match status" value="1"/>
</dbReference>
<organism evidence="1 2">
    <name type="scientific">Nocardia arthritidis</name>
    <dbReference type="NCBI Taxonomy" id="228602"/>
    <lineage>
        <taxon>Bacteria</taxon>
        <taxon>Bacillati</taxon>
        <taxon>Actinomycetota</taxon>
        <taxon>Actinomycetes</taxon>
        <taxon>Mycobacteriales</taxon>
        <taxon>Nocardiaceae</taxon>
        <taxon>Nocardia</taxon>
    </lineage>
</organism>
<dbReference type="InterPro" id="IPR023401">
    <property type="entry name" value="ODC_N"/>
</dbReference>
<proteinExistence type="predicted"/>
<keyword evidence="2" id="KW-1185">Reference proteome</keyword>
<dbReference type="Gene3D" id="3.30.1780.10">
    <property type="entry name" value="ornithine cyclodeaminase, domain 1"/>
    <property type="match status" value="1"/>
</dbReference>